<proteinExistence type="predicted"/>
<feature type="chain" id="PRO_5013462375" evidence="2">
    <location>
        <begin position="17"/>
        <end position="79"/>
    </location>
</feature>
<protein>
    <submittedName>
        <fullName evidence="3">Uncharacterized protein</fullName>
    </submittedName>
</protein>
<evidence type="ECO:0000313" key="3">
    <source>
        <dbReference type="EMBL" id="KZS14011.1"/>
    </source>
</evidence>
<dbReference type="Proteomes" id="UP000076858">
    <property type="component" value="Unassembled WGS sequence"/>
</dbReference>
<keyword evidence="2" id="KW-0732">Signal</keyword>
<feature type="region of interest" description="Disordered" evidence="1">
    <location>
        <begin position="20"/>
        <end position="55"/>
    </location>
</feature>
<sequence>MKVIVIAALLVIAASGQAPFKESDAPNQEHNDHPAAAAFTPNHHGQDNNYNYAYHPEHKPPPIPRIFVFVAKIRKMFLV</sequence>
<reference evidence="3 4" key="1">
    <citation type="submission" date="2016-03" db="EMBL/GenBank/DDBJ databases">
        <title>EvidentialGene: Evidence-directed Construction of Genes on Genomes.</title>
        <authorList>
            <person name="Gilbert D.G."/>
            <person name="Choi J.-H."/>
            <person name="Mockaitis K."/>
            <person name="Colbourne J."/>
            <person name="Pfrender M."/>
        </authorList>
    </citation>
    <scope>NUCLEOTIDE SEQUENCE [LARGE SCALE GENOMIC DNA]</scope>
    <source>
        <strain evidence="3 4">Xinb3</strain>
        <tissue evidence="3">Complete organism</tissue>
    </source>
</reference>
<evidence type="ECO:0000256" key="2">
    <source>
        <dbReference type="SAM" id="SignalP"/>
    </source>
</evidence>
<name>A0A0P5SDH8_9CRUS</name>
<evidence type="ECO:0000313" key="4">
    <source>
        <dbReference type="Proteomes" id="UP000076858"/>
    </source>
</evidence>
<gene>
    <name evidence="3" type="ORF">APZ42_020669</name>
</gene>
<accession>A0A0P5SDH8</accession>
<keyword evidence="4" id="KW-1185">Reference proteome</keyword>
<dbReference type="EMBL" id="LRGB01001005">
    <property type="protein sequence ID" value="KZS14011.1"/>
    <property type="molecule type" value="Genomic_DNA"/>
</dbReference>
<feature type="signal peptide" evidence="2">
    <location>
        <begin position="1"/>
        <end position="16"/>
    </location>
</feature>
<organism evidence="3 4">
    <name type="scientific">Daphnia magna</name>
    <dbReference type="NCBI Taxonomy" id="35525"/>
    <lineage>
        <taxon>Eukaryota</taxon>
        <taxon>Metazoa</taxon>
        <taxon>Ecdysozoa</taxon>
        <taxon>Arthropoda</taxon>
        <taxon>Crustacea</taxon>
        <taxon>Branchiopoda</taxon>
        <taxon>Diplostraca</taxon>
        <taxon>Cladocera</taxon>
        <taxon>Anomopoda</taxon>
        <taxon>Daphniidae</taxon>
        <taxon>Daphnia</taxon>
    </lineage>
</organism>
<comment type="caution">
    <text evidence="3">The sequence shown here is derived from an EMBL/GenBank/DDBJ whole genome shotgun (WGS) entry which is preliminary data.</text>
</comment>
<evidence type="ECO:0000256" key="1">
    <source>
        <dbReference type="SAM" id="MobiDB-lite"/>
    </source>
</evidence>
<dbReference type="AlphaFoldDB" id="A0A0P5SDH8"/>
<feature type="compositionally biased region" description="Basic and acidic residues" evidence="1">
    <location>
        <begin position="21"/>
        <end position="33"/>
    </location>
</feature>